<accession>A0ABV5ZGD2</accession>
<dbReference type="EMBL" id="JBHLZN010000004">
    <property type="protein sequence ID" value="MFB9887189.1"/>
    <property type="molecule type" value="Genomic_DNA"/>
</dbReference>
<dbReference type="SUPFAM" id="SSF52540">
    <property type="entry name" value="P-loop containing nucleoside triphosphate hydrolases"/>
    <property type="match status" value="1"/>
</dbReference>
<keyword evidence="4" id="KW-1003">Cell membrane</keyword>
<evidence type="ECO:0000256" key="9">
    <source>
        <dbReference type="ARBA" id="ARBA00047356"/>
    </source>
</evidence>
<evidence type="ECO:0000256" key="5">
    <source>
        <dbReference type="ARBA" id="ARBA00022741"/>
    </source>
</evidence>
<dbReference type="InterPro" id="IPR017871">
    <property type="entry name" value="ABC_transporter-like_CS"/>
</dbReference>
<protein>
    <recommendedName>
        <fullName evidence="8">ABC-type dipeptide transporter</fullName>
        <ecNumber evidence="8">7.4.2.9</ecNumber>
    </recommendedName>
</protein>
<comment type="catalytic activity">
    <reaction evidence="9">
        <text>a dipeptide(out) + ATP + H2O = a dipeptide(in) + ADP + phosphate + H(+)</text>
        <dbReference type="Rhea" id="RHEA:23120"/>
        <dbReference type="ChEBI" id="CHEBI:15377"/>
        <dbReference type="ChEBI" id="CHEBI:15378"/>
        <dbReference type="ChEBI" id="CHEBI:30616"/>
        <dbReference type="ChEBI" id="CHEBI:43474"/>
        <dbReference type="ChEBI" id="CHEBI:90799"/>
        <dbReference type="ChEBI" id="CHEBI:456216"/>
        <dbReference type="EC" id="7.4.2.9"/>
    </reaction>
</comment>
<dbReference type="SMART" id="SM00382">
    <property type="entry name" value="AAA"/>
    <property type="match status" value="1"/>
</dbReference>
<evidence type="ECO:0000259" key="10">
    <source>
        <dbReference type="PROSITE" id="PS50893"/>
    </source>
</evidence>
<sequence length="323" mass="35379">MSTPLLDIQHLHTHFFTEAGIVKAVNDVSLQIQPGEVVGLVGESGSGKSILGFSILGLIDQPGRIVSGDIRFRGQSLLGLEDEALRQLRGRQIAMVFQDPMMTLNPVLSIETQMVEALQAHDKISHKAARARALQVLEQVGIPAANERLSAYPHQFSGGMRQRVAIAIAFLHNPALIICDEPTTALDVTIQGQIIYQFQQLCAEQGTALLWISHDLAAVSSLADRILTMYAGRLIESGPAQQVLQQPHHPYTSGLLRSLPSQNSRGQALYQIPGSTPNLLALEEGCPFRSRCPQADSQCQQMPDIRQATPHHQYRCWHPEASA</sequence>
<evidence type="ECO:0000256" key="7">
    <source>
        <dbReference type="ARBA" id="ARBA00023136"/>
    </source>
</evidence>
<evidence type="ECO:0000256" key="2">
    <source>
        <dbReference type="ARBA" id="ARBA00005417"/>
    </source>
</evidence>
<keyword evidence="5" id="KW-0547">Nucleotide-binding</keyword>
<dbReference type="InterPro" id="IPR027417">
    <property type="entry name" value="P-loop_NTPase"/>
</dbReference>
<dbReference type="Gene3D" id="3.40.50.300">
    <property type="entry name" value="P-loop containing nucleotide triphosphate hydrolases"/>
    <property type="match status" value="1"/>
</dbReference>
<evidence type="ECO:0000313" key="12">
    <source>
        <dbReference type="Proteomes" id="UP001589628"/>
    </source>
</evidence>
<reference evidence="11 12" key="1">
    <citation type="submission" date="2024-09" db="EMBL/GenBank/DDBJ databases">
        <authorList>
            <person name="Sun Q."/>
            <person name="Mori K."/>
        </authorList>
    </citation>
    <scope>NUCLEOTIDE SEQUENCE [LARGE SCALE GENOMIC DNA]</scope>
    <source>
        <strain evidence="11 12">ATCC 51285</strain>
    </source>
</reference>
<gene>
    <name evidence="11" type="ORF">ACFFLH_12285</name>
</gene>
<keyword evidence="3" id="KW-0813">Transport</keyword>
<evidence type="ECO:0000256" key="1">
    <source>
        <dbReference type="ARBA" id="ARBA00004417"/>
    </source>
</evidence>
<keyword evidence="12" id="KW-1185">Reference proteome</keyword>
<dbReference type="InterPro" id="IPR050388">
    <property type="entry name" value="ABC_Ni/Peptide_Import"/>
</dbReference>
<comment type="caution">
    <text evidence="11">The sequence shown here is derived from an EMBL/GenBank/DDBJ whole genome shotgun (WGS) entry which is preliminary data.</text>
</comment>
<dbReference type="PROSITE" id="PS00211">
    <property type="entry name" value="ABC_TRANSPORTER_1"/>
    <property type="match status" value="1"/>
</dbReference>
<dbReference type="InterPro" id="IPR003439">
    <property type="entry name" value="ABC_transporter-like_ATP-bd"/>
</dbReference>
<dbReference type="Proteomes" id="UP001589628">
    <property type="component" value="Unassembled WGS sequence"/>
</dbReference>
<name>A0ABV5ZGD2_9GAMM</name>
<dbReference type="Pfam" id="PF08352">
    <property type="entry name" value="oligo_HPY"/>
    <property type="match status" value="1"/>
</dbReference>
<dbReference type="InterPro" id="IPR013563">
    <property type="entry name" value="Oligopep_ABC_C"/>
</dbReference>
<dbReference type="PROSITE" id="PS50893">
    <property type="entry name" value="ABC_TRANSPORTER_2"/>
    <property type="match status" value="1"/>
</dbReference>
<evidence type="ECO:0000256" key="3">
    <source>
        <dbReference type="ARBA" id="ARBA00022448"/>
    </source>
</evidence>
<feature type="domain" description="ABC transporter" evidence="10">
    <location>
        <begin position="6"/>
        <end position="256"/>
    </location>
</feature>
<keyword evidence="7" id="KW-0472">Membrane</keyword>
<keyword evidence="6 11" id="KW-0067">ATP-binding</keyword>
<dbReference type="NCBIfam" id="TIGR01727">
    <property type="entry name" value="oligo_HPY"/>
    <property type="match status" value="1"/>
</dbReference>
<organism evidence="11 12">
    <name type="scientific">Balneatrix alpica</name>
    <dbReference type="NCBI Taxonomy" id="75684"/>
    <lineage>
        <taxon>Bacteria</taxon>
        <taxon>Pseudomonadati</taxon>
        <taxon>Pseudomonadota</taxon>
        <taxon>Gammaproteobacteria</taxon>
        <taxon>Oceanospirillales</taxon>
        <taxon>Balneatrichaceae</taxon>
        <taxon>Balneatrix</taxon>
    </lineage>
</organism>
<dbReference type="PANTHER" id="PTHR43297:SF2">
    <property type="entry name" value="DIPEPTIDE TRANSPORT ATP-BINDING PROTEIN DPPD"/>
    <property type="match status" value="1"/>
</dbReference>
<dbReference type="Pfam" id="PF00005">
    <property type="entry name" value="ABC_tran"/>
    <property type="match status" value="1"/>
</dbReference>
<proteinExistence type="inferred from homology"/>
<dbReference type="PANTHER" id="PTHR43297">
    <property type="entry name" value="OLIGOPEPTIDE TRANSPORT ATP-BINDING PROTEIN APPD"/>
    <property type="match status" value="1"/>
</dbReference>
<evidence type="ECO:0000256" key="4">
    <source>
        <dbReference type="ARBA" id="ARBA00022475"/>
    </source>
</evidence>
<dbReference type="CDD" id="cd03257">
    <property type="entry name" value="ABC_NikE_OppD_transporters"/>
    <property type="match status" value="1"/>
</dbReference>
<comment type="similarity">
    <text evidence="2">Belongs to the ABC transporter superfamily.</text>
</comment>
<dbReference type="InterPro" id="IPR003593">
    <property type="entry name" value="AAA+_ATPase"/>
</dbReference>
<dbReference type="RefSeq" id="WP_027314215.1">
    <property type="nucleotide sequence ID" value="NZ_JBHLZN010000004.1"/>
</dbReference>
<evidence type="ECO:0000256" key="6">
    <source>
        <dbReference type="ARBA" id="ARBA00022840"/>
    </source>
</evidence>
<evidence type="ECO:0000313" key="11">
    <source>
        <dbReference type="EMBL" id="MFB9887189.1"/>
    </source>
</evidence>
<comment type="subcellular location">
    <subcellularLocation>
        <location evidence="1">Cell inner membrane</location>
        <topology evidence="1">Peripheral membrane protein</topology>
    </subcellularLocation>
</comment>
<evidence type="ECO:0000256" key="8">
    <source>
        <dbReference type="ARBA" id="ARBA00038852"/>
    </source>
</evidence>
<dbReference type="GO" id="GO:0005524">
    <property type="term" value="F:ATP binding"/>
    <property type="evidence" value="ECO:0007669"/>
    <property type="project" value="UniProtKB-KW"/>
</dbReference>
<dbReference type="EC" id="7.4.2.9" evidence="8"/>